<accession>A0A1Y1QYI3</accession>
<protein>
    <submittedName>
        <fullName evidence="1">Uncharacterized protein</fullName>
    </submittedName>
</protein>
<name>A0A1Y1QYI3_9GAMM</name>
<gene>
    <name evidence="1" type="ORF">BWK73_04110</name>
</gene>
<proteinExistence type="predicted"/>
<dbReference type="EMBL" id="MTEJ01000005">
    <property type="protein sequence ID" value="OQX16387.1"/>
    <property type="molecule type" value="Genomic_DNA"/>
</dbReference>
<dbReference type="Proteomes" id="UP000192491">
    <property type="component" value="Unassembled WGS sequence"/>
</dbReference>
<evidence type="ECO:0000313" key="2">
    <source>
        <dbReference type="Proteomes" id="UP000192491"/>
    </source>
</evidence>
<evidence type="ECO:0000313" key="1">
    <source>
        <dbReference type="EMBL" id="OQX16387.1"/>
    </source>
</evidence>
<reference evidence="1 2" key="1">
    <citation type="submission" date="2017-01" db="EMBL/GenBank/DDBJ databases">
        <title>Novel large sulfur bacteria in the metagenomes of groundwater-fed chemosynthetic microbial mats in the Lake Huron basin.</title>
        <authorList>
            <person name="Sharrar A.M."/>
            <person name="Flood B.E."/>
            <person name="Bailey J.V."/>
            <person name="Jones D.S."/>
            <person name="Biddanda B."/>
            <person name="Ruberg S.A."/>
            <person name="Marcus D.N."/>
            <person name="Dick G.J."/>
        </authorList>
    </citation>
    <scope>NUCLEOTIDE SEQUENCE [LARGE SCALE GENOMIC DNA]</scope>
    <source>
        <strain evidence="1">A8</strain>
    </source>
</reference>
<dbReference type="AlphaFoldDB" id="A0A1Y1QYI3"/>
<organism evidence="1 2">
    <name type="scientific">Thiothrix lacustris</name>
    <dbReference type="NCBI Taxonomy" id="525917"/>
    <lineage>
        <taxon>Bacteria</taxon>
        <taxon>Pseudomonadati</taxon>
        <taxon>Pseudomonadota</taxon>
        <taxon>Gammaproteobacteria</taxon>
        <taxon>Thiotrichales</taxon>
        <taxon>Thiotrichaceae</taxon>
        <taxon>Thiothrix</taxon>
    </lineage>
</organism>
<comment type="caution">
    <text evidence="1">The sequence shown here is derived from an EMBL/GenBank/DDBJ whole genome shotgun (WGS) entry which is preliminary data.</text>
</comment>
<sequence>MHIFIAVVVLALLVGWVRSEPRRSEPKKKLQAVWTEFSVPFMPKHKNLTPRFRAWVETSALMAKEPALQAWLLGLHAEGLQALVKKVAEFCVEMDVKLDWLFDAKAAVEPNARIAAEDMVIDYCKIVFKAVHSQKVAHE</sequence>